<dbReference type="OrthoDB" id="6493914at2759"/>
<organism evidence="8">
    <name type="scientific">Medioppia subpectinata</name>
    <dbReference type="NCBI Taxonomy" id="1979941"/>
    <lineage>
        <taxon>Eukaryota</taxon>
        <taxon>Metazoa</taxon>
        <taxon>Ecdysozoa</taxon>
        <taxon>Arthropoda</taxon>
        <taxon>Chelicerata</taxon>
        <taxon>Arachnida</taxon>
        <taxon>Acari</taxon>
        <taxon>Acariformes</taxon>
        <taxon>Sarcoptiformes</taxon>
        <taxon>Oribatida</taxon>
        <taxon>Brachypylina</taxon>
        <taxon>Oppioidea</taxon>
        <taxon>Oppiidae</taxon>
        <taxon>Medioppia</taxon>
    </lineage>
</organism>
<dbReference type="InterPro" id="IPR001254">
    <property type="entry name" value="Trypsin_dom"/>
</dbReference>
<name>A0A7R9KG06_9ACAR</name>
<keyword evidence="1" id="KW-0645">Protease</keyword>
<evidence type="ECO:0000256" key="5">
    <source>
        <dbReference type="SAM" id="MobiDB-lite"/>
    </source>
</evidence>
<dbReference type="InterPro" id="IPR009003">
    <property type="entry name" value="Peptidase_S1_PA"/>
</dbReference>
<feature type="signal peptide" evidence="6">
    <location>
        <begin position="1"/>
        <end position="17"/>
    </location>
</feature>
<evidence type="ECO:0000256" key="3">
    <source>
        <dbReference type="ARBA" id="ARBA00022825"/>
    </source>
</evidence>
<feature type="region of interest" description="Disordered" evidence="5">
    <location>
        <begin position="43"/>
        <end position="62"/>
    </location>
</feature>
<evidence type="ECO:0000313" key="9">
    <source>
        <dbReference type="Proteomes" id="UP000759131"/>
    </source>
</evidence>
<protein>
    <recommendedName>
        <fullName evidence="7">Peptidase S1 domain-containing protein</fullName>
    </recommendedName>
</protein>
<dbReference type="SMART" id="SM00020">
    <property type="entry name" value="Tryp_SPc"/>
    <property type="match status" value="2"/>
</dbReference>
<dbReference type="PANTHER" id="PTHR24252">
    <property type="entry name" value="ACROSIN-RELATED"/>
    <property type="match status" value="1"/>
</dbReference>
<keyword evidence="4" id="KW-1015">Disulfide bond</keyword>
<keyword evidence="9" id="KW-1185">Reference proteome</keyword>
<evidence type="ECO:0000256" key="4">
    <source>
        <dbReference type="ARBA" id="ARBA00023157"/>
    </source>
</evidence>
<dbReference type="CDD" id="cd00190">
    <property type="entry name" value="Tryp_SPc"/>
    <property type="match status" value="2"/>
</dbReference>
<sequence length="779" mass="86131">MSSIKIIVCILVVTVSANLVVSEQTNTCADEEAYVALCQASDGQPNQEKRSNTKTAVKPSLKRSVKTSPTFAHECQSFVGKFCDGKATSVVNPTAAANPSISSSMATTGKPVGKVNGSQKQYLKPLVTMSDKNAITRWETFNGSIGADGRNMKNSTDHVMQQSFRQLKRYKRNIYHDMAVEAEAEPNADRSDSLEVSRPMNYGSNDFPMKGIIMPNCGKSHKLAQRVVGGKDAEEGAYPWIAAILKNGDGWCGGAILNEWWIITASHCFMASMDPKEYVVRVGTINRNVGATYKIEKLIMHERFHLDSMFNSDIALLKVERPIKMGDRVNGICLPTTSFEEPMTANLVITGWGVTKFQDKELPVILQEVTLPRISDGECVIKYQPRSQTIYKSQLCTWAQGKDACQGDSGGPAIEVQNSRAVLIGIVSYGAKCAGAIYCDKSIKTSKSNPKENIRDKTNVRITDKWFAESLHVVNSTADIITNIDGNGDADDKLLEAGFGVSKPKPWRRDDEEAIDRNVNAEIAIDLDTPADKPASEERKRDKYPALDLINAKGCGVQEIENMRIVNGKDAKPGAYPWIVSILRNGDPWCGGSIINNKWILTAAHCTTYKVDKIIVHERFHLDNMFNSDVALMRVNRAIKMSKLVKPVCVPTVAFEDAKTKTLLVVGWGQTSFENKDLPTNLQEVILNRIDMDECARKYRAKGNTIYFSQMCTWNKGQDACQGDSGSPAIEWKNKAAYAVGLVSYGSTCADDMPGVYTKVSYFIDWILKNIYENSSKEQ</sequence>
<dbReference type="InterPro" id="IPR001314">
    <property type="entry name" value="Peptidase_S1A"/>
</dbReference>
<dbReference type="AlphaFoldDB" id="A0A7R9KG06"/>
<evidence type="ECO:0000256" key="1">
    <source>
        <dbReference type="ARBA" id="ARBA00022670"/>
    </source>
</evidence>
<dbReference type="FunFam" id="2.40.10.10:FF:000036">
    <property type="entry name" value="Trypsin beta"/>
    <property type="match status" value="1"/>
</dbReference>
<keyword evidence="6" id="KW-0732">Signal</keyword>
<keyword evidence="2" id="KW-0378">Hydrolase</keyword>
<dbReference type="GO" id="GO:0006508">
    <property type="term" value="P:proteolysis"/>
    <property type="evidence" value="ECO:0007669"/>
    <property type="project" value="UniProtKB-KW"/>
</dbReference>
<feature type="domain" description="Peptidase S1" evidence="7">
    <location>
        <begin position="227"/>
        <end position="472"/>
    </location>
</feature>
<feature type="domain" description="Peptidase S1" evidence="7">
    <location>
        <begin position="565"/>
        <end position="772"/>
    </location>
</feature>
<dbReference type="PANTHER" id="PTHR24252:SF7">
    <property type="entry name" value="HYALIN"/>
    <property type="match status" value="1"/>
</dbReference>
<dbReference type="FunFam" id="2.40.10.10:FF:000068">
    <property type="entry name" value="transmembrane protease serine 2"/>
    <property type="match status" value="1"/>
</dbReference>
<dbReference type="GO" id="GO:0004252">
    <property type="term" value="F:serine-type endopeptidase activity"/>
    <property type="evidence" value="ECO:0007669"/>
    <property type="project" value="InterPro"/>
</dbReference>
<evidence type="ECO:0000256" key="6">
    <source>
        <dbReference type="SAM" id="SignalP"/>
    </source>
</evidence>
<evidence type="ECO:0000256" key="2">
    <source>
        <dbReference type="ARBA" id="ARBA00022801"/>
    </source>
</evidence>
<dbReference type="EMBL" id="OC855557">
    <property type="protein sequence ID" value="CAD7622224.1"/>
    <property type="molecule type" value="Genomic_DNA"/>
</dbReference>
<dbReference type="PROSITE" id="PS00134">
    <property type="entry name" value="TRYPSIN_HIS"/>
    <property type="match status" value="2"/>
</dbReference>
<keyword evidence="3" id="KW-0720">Serine protease</keyword>
<dbReference type="PROSITE" id="PS50240">
    <property type="entry name" value="TRYPSIN_DOM"/>
    <property type="match status" value="2"/>
</dbReference>
<dbReference type="EMBL" id="CAJPIZ010000982">
    <property type="protein sequence ID" value="CAG2102654.1"/>
    <property type="molecule type" value="Genomic_DNA"/>
</dbReference>
<dbReference type="SUPFAM" id="SSF50494">
    <property type="entry name" value="Trypsin-like serine proteases"/>
    <property type="match status" value="2"/>
</dbReference>
<proteinExistence type="predicted"/>
<dbReference type="InterPro" id="IPR043504">
    <property type="entry name" value="Peptidase_S1_PA_chymotrypsin"/>
</dbReference>
<reference evidence="8" key="1">
    <citation type="submission" date="2020-11" db="EMBL/GenBank/DDBJ databases">
        <authorList>
            <person name="Tran Van P."/>
        </authorList>
    </citation>
    <scope>NUCLEOTIDE SEQUENCE</scope>
</reference>
<dbReference type="Proteomes" id="UP000759131">
    <property type="component" value="Unassembled WGS sequence"/>
</dbReference>
<dbReference type="Gene3D" id="2.40.10.10">
    <property type="entry name" value="Trypsin-like serine proteases"/>
    <property type="match status" value="4"/>
</dbReference>
<gene>
    <name evidence="8" type="ORF">OSB1V03_LOCUS2689</name>
</gene>
<dbReference type="InterPro" id="IPR018114">
    <property type="entry name" value="TRYPSIN_HIS"/>
</dbReference>
<feature type="chain" id="PRO_5036210936" description="Peptidase S1 domain-containing protein" evidence="6">
    <location>
        <begin position="18"/>
        <end position="779"/>
    </location>
</feature>
<evidence type="ECO:0000313" key="8">
    <source>
        <dbReference type="EMBL" id="CAD7622224.1"/>
    </source>
</evidence>
<dbReference type="PRINTS" id="PR00722">
    <property type="entry name" value="CHYMOTRYPSIN"/>
</dbReference>
<accession>A0A7R9KG06</accession>
<evidence type="ECO:0000259" key="7">
    <source>
        <dbReference type="PROSITE" id="PS50240"/>
    </source>
</evidence>
<dbReference type="Pfam" id="PF00089">
    <property type="entry name" value="Trypsin"/>
    <property type="match status" value="3"/>
</dbReference>